<name>A0A9D4KB58_DREPO</name>
<protein>
    <submittedName>
        <fullName evidence="1">Uncharacterized protein</fullName>
    </submittedName>
</protein>
<evidence type="ECO:0000313" key="1">
    <source>
        <dbReference type="EMBL" id="KAH3836274.1"/>
    </source>
</evidence>
<proteinExistence type="predicted"/>
<reference evidence="1" key="1">
    <citation type="journal article" date="2019" name="bioRxiv">
        <title>The Genome of the Zebra Mussel, Dreissena polymorpha: A Resource for Invasive Species Research.</title>
        <authorList>
            <person name="McCartney M.A."/>
            <person name="Auch B."/>
            <person name="Kono T."/>
            <person name="Mallez S."/>
            <person name="Zhang Y."/>
            <person name="Obille A."/>
            <person name="Becker A."/>
            <person name="Abrahante J.E."/>
            <person name="Garbe J."/>
            <person name="Badalamenti J.P."/>
            <person name="Herman A."/>
            <person name="Mangelson H."/>
            <person name="Liachko I."/>
            <person name="Sullivan S."/>
            <person name="Sone E.D."/>
            <person name="Koren S."/>
            <person name="Silverstein K.A.T."/>
            <person name="Beckman K.B."/>
            <person name="Gohl D.M."/>
        </authorList>
    </citation>
    <scope>NUCLEOTIDE SEQUENCE</scope>
    <source>
        <strain evidence="1">Duluth1</strain>
        <tissue evidence="1">Whole animal</tissue>
    </source>
</reference>
<organism evidence="1 2">
    <name type="scientific">Dreissena polymorpha</name>
    <name type="common">Zebra mussel</name>
    <name type="synonym">Mytilus polymorpha</name>
    <dbReference type="NCBI Taxonomy" id="45954"/>
    <lineage>
        <taxon>Eukaryota</taxon>
        <taxon>Metazoa</taxon>
        <taxon>Spiralia</taxon>
        <taxon>Lophotrochozoa</taxon>
        <taxon>Mollusca</taxon>
        <taxon>Bivalvia</taxon>
        <taxon>Autobranchia</taxon>
        <taxon>Heteroconchia</taxon>
        <taxon>Euheterodonta</taxon>
        <taxon>Imparidentia</taxon>
        <taxon>Neoheterodontei</taxon>
        <taxon>Myida</taxon>
        <taxon>Dreissenoidea</taxon>
        <taxon>Dreissenidae</taxon>
        <taxon>Dreissena</taxon>
    </lineage>
</organism>
<reference evidence="1" key="2">
    <citation type="submission" date="2020-11" db="EMBL/GenBank/DDBJ databases">
        <authorList>
            <person name="McCartney M.A."/>
            <person name="Auch B."/>
            <person name="Kono T."/>
            <person name="Mallez S."/>
            <person name="Becker A."/>
            <person name="Gohl D.M."/>
            <person name="Silverstein K.A.T."/>
            <person name="Koren S."/>
            <person name="Bechman K.B."/>
            <person name="Herman A."/>
            <person name="Abrahante J.E."/>
            <person name="Garbe J."/>
        </authorList>
    </citation>
    <scope>NUCLEOTIDE SEQUENCE</scope>
    <source>
        <strain evidence="1">Duluth1</strain>
        <tissue evidence="1">Whole animal</tissue>
    </source>
</reference>
<sequence length="71" mass="8250">MEFAVMVRLGRLLTSSSISLQTKYRLYKSLVAFILLYGCKTWIPPPPTAKAVKGLRRRRILYLTSVNFMRK</sequence>
<dbReference type="EMBL" id="JAIWYP010000004">
    <property type="protein sequence ID" value="KAH3836274.1"/>
    <property type="molecule type" value="Genomic_DNA"/>
</dbReference>
<gene>
    <name evidence="1" type="ORF">DPMN_109644</name>
</gene>
<dbReference type="Proteomes" id="UP000828390">
    <property type="component" value="Unassembled WGS sequence"/>
</dbReference>
<accession>A0A9D4KB58</accession>
<evidence type="ECO:0000313" key="2">
    <source>
        <dbReference type="Proteomes" id="UP000828390"/>
    </source>
</evidence>
<keyword evidence="2" id="KW-1185">Reference proteome</keyword>
<dbReference type="AlphaFoldDB" id="A0A9D4KB58"/>
<comment type="caution">
    <text evidence="1">The sequence shown here is derived from an EMBL/GenBank/DDBJ whole genome shotgun (WGS) entry which is preliminary data.</text>
</comment>